<gene>
    <name evidence="1" type="ORF">C1O66_19965</name>
</gene>
<dbReference type="NCBIfam" id="NF038110">
    <property type="entry name" value="Lys_methyl_FliB"/>
    <property type="match status" value="1"/>
</dbReference>
<dbReference type="AlphaFoldDB" id="A0A2N8KRG3"/>
<accession>A0A2N8KRG3</accession>
<dbReference type="EMBL" id="POSP01000004">
    <property type="protein sequence ID" value="PND36020.1"/>
    <property type="molecule type" value="Genomic_DNA"/>
</dbReference>
<evidence type="ECO:0000313" key="1">
    <source>
        <dbReference type="EMBL" id="PND36020.1"/>
    </source>
</evidence>
<dbReference type="RefSeq" id="WP_102769799.1">
    <property type="nucleotide sequence ID" value="NZ_POSP01000004.1"/>
</dbReference>
<dbReference type="Proteomes" id="UP000235916">
    <property type="component" value="Unassembled WGS sequence"/>
</dbReference>
<keyword evidence="2" id="KW-1185">Reference proteome</keyword>
<comment type="caution">
    <text evidence="1">The sequence shown here is derived from an EMBL/GenBank/DDBJ whole genome shotgun (WGS) entry which is preliminary data.</text>
</comment>
<dbReference type="OrthoDB" id="86584at2"/>
<sequence length="425" mass="46963">MKTPAHPQARRIQAMAPRYMQTFRCVGADCVESCCGSWSIAIDELTYKRYQTIRIEPLASQLRHHVQRHADPASAHGAYASISLKMDEMCPMLDSDRLCSIQKSLGAEALSGTCNDYPRMYVHDGQHLGLCASLSCPEAARLALSDASALDLSEISLDINPELAPALHRRRDPYPSAEEPDLVRRHAPMLATLMDALVRLDSLTAEQALVYGGLLWRRIAALGEPGSAAASDAALEQVLDQFLRPDSLSRAAELVQGLPVPKEAQFSLLLGACQRFMREHGGRASFRALMDEVSQGLLLGESMEVCLARYQDADQQVLRPFLAQHPHLLKNYTLNALQAAVFPRRGTAELQTEYMDLAVRLALIRFYLVGLAALRGPAFGVNDVIRAVYGVARNIEHNRRFMPGVMQLLQERGALRLEVLATLLL</sequence>
<protein>
    <recommendedName>
        <fullName evidence="3">Lysine-N-methylase</fullName>
    </recommendedName>
</protein>
<organism evidence="1 2">
    <name type="scientific">Kinneretia aquatilis</name>
    <dbReference type="NCBI Taxonomy" id="2070761"/>
    <lineage>
        <taxon>Bacteria</taxon>
        <taxon>Pseudomonadati</taxon>
        <taxon>Pseudomonadota</taxon>
        <taxon>Betaproteobacteria</taxon>
        <taxon>Burkholderiales</taxon>
        <taxon>Sphaerotilaceae</taxon>
        <taxon>Roseateles</taxon>
    </lineage>
</organism>
<name>A0A2N8KRG3_9BURK</name>
<reference evidence="1 2" key="1">
    <citation type="submission" date="2018-01" db="EMBL/GenBank/DDBJ databases">
        <title>Draft genome sequence of Paucibacter aquatile CR182 isolated from freshwater of the Nakdong River.</title>
        <authorList>
            <person name="Choi A."/>
            <person name="Chung E.J."/>
        </authorList>
    </citation>
    <scope>NUCLEOTIDE SEQUENCE [LARGE SCALE GENOMIC DNA]</scope>
    <source>
        <strain evidence="1 2">CR182</strain>
    </source>
</reference>
<proteinExistence type="predicted"/>
<evidence type="ECO:0000313" key="2">
    <source>
        <dbReference type="Proteomes" id="UP000235916"/>
    </source>
</evidence>
<evidence type="ECO:0008006" key="3">
    <source>
        <dbReference type="Google" id="ProtNLM"/>
    </source>
</evidence>